<sequence>MHGTSSVLRIQNKSWNGNIYMVDEVSSVTTVHASDIYVGTLATSPSDTWVLGTGSGTHICKNVWDLHNIRKVVRDELDLQVGNGAKVATIAA</sequence>
<keyword evidence="2" id="KW-1185">Reference proteome</keyword>
<dbReference type="Proteomes" id="UP001454036">
    <property type="component" value="Unassembled WGS sequence"/>
</dbReference>
<dbReference type="EMBL" id="BAABME010023815">
    <property type="protein sequence ID" value="GAA0168891.1"/>
    <property type="molecule type" value="Genomic_DNA"/>
</dbReference>
<protein>
    <submittedName>
        <fullName evidence="1">Uncharacterized protein</fullName>
    </submittedName>
</protein>
<proteinExistence type="predicted"/>
<evidence type="ECO:0000313" key="2">
    <source>
        <dbReference type="Proteomes" id="UP001454036"/>
    </source>
</evidence>
<dbReference type="AlphaFoldDB" id="A0AAV3R116"/>
<evidence type="ECO:0000313" key="1">
    <source>
        <dbReference type="EMBL" id="GAA0168891.1"/>
    </source>
</evidence>
<name>A0AAV3R116_LITER</name>
<gene>
    <name evidence="1" type="ORF">LIER_40669</name>
</gene>
<reference evidence="1 2" key="1">
    <citation type="submission" date="2024-01" db="EMBL/GenBank/DDBJ databases">
        <title>The complete chloroplast genome sequence of Lithospermum erythrorhizon: insights into the phylogenetic relationship among Boraginaceae species and the maternal lineages of purple gromwells.</title>
        <authorList>
            <person name="Okada T."/>
            <person name="Watanabe K."/>
        </authorList>
    </citation>
    <scope>NUCLEOTIDE SEQUENCE [LARGE SCALE GENOMIC DNA]</scope>
</reference>
<organism evidence="1 2">
    <name type="scientific">Lithospermum erythrorhizon</name>
    <name type="common">Purple gromwell</name>
    <name type="synonym">Lithospermum officinale var. erythrorhizon</name>
    <dbReference type="NCBI Taxonomy" id="34254"/>
    <lineage>
        <taxon>Eukaryota</taxon>
        <taxon>Viridiplantae</taxon>
        <taxon>Streptophyta</taxon>
        <taxon>Embryophyta</taxon>
        <taxon>Tracheophyta</taxon>
        <taxon>Spermatophyta</taxon>
        <taxon>Magnoliopsida</taxon>
        <taxon>eudicotyledons</taxon>
        <taxon>Gunneridae</taxon>
        <taxon>Pentapetalae</taxon>
        <taxon>asterids</taxon>
        <taxon>lamiids</taxon>
        <taxon>Boraginales</taxon>
        <taxon>Boraginaceae</taxon>
        <taxon>Boraginoideae</taxon>
        <taxon>Lithospermeae</taxon>
        <taxon>Lithospermum</taxon>
    </lineage>
</organism>
<accession>A0AAV3R116</accession>
<comment type="caution">
    <text evidence="1">The sequence shown here is derived from an EMBL/GenBank/DDBJ whole genome shotgun (WGS) entry which is preliminary data.</text>
</comment>